<organism evidence="11 12">
    <name type="scientific">Nocardioides endophyticus</name>
    <dbReference type="NCBI Taxonomy" id="1353775"/>
    <lineage>
        <taxon>Bacteria</taxon>
        <taxon>Bacillati</taxon>
        <taxon>Actinomycetota</taxon>
        <taxon>Actinomycetes</taxon>
        <taxon>Propionibacteriales</taxon>
        <taxon>Nocardioidaceae</taxon>
        <taxon>Nocardioides</taxon>
    </lineage>
</organism>
<keyword evidence="8 9" id="KW-0472">Membrane</keyword>
<feature type="transmembrane region" description="Helical" evidence="9">
    <location>
        <begin position="87"/>
        <end position="108"/>
    </location>
</feature>
<evidence type="ECO:0000256" key="7">
    <source>
        <dbReference type="ARBA" id="ARBA00023065"/>
    </source>
</evidence>
<evidence type="ECO:0000256" key="8">
    <source>
        <dbReference type="ARBA" id="ARBA00023136"/>
    </source>
</evidence>
<feature type="domain" description="Cation/H+ exchanger transmembrane" evidence="10">
    <location>
        <begin position="8"/>
        <end position="166"/>
    </location>
</feature>
<keyword evidence="3" id="KW-0813">Transport</keyword>
<evidence type="ECO:0000256" key="9">
    <source>
        <dbReference type="SAM" id="Phobius"/>
    </source>
</evidence>
<comment type="subcellular location">
    <subcellularLocation>
        <location evidence="1">Membrane</location>
        <topology evidence="1">Multi-pass membrane protein</topology>
    </subcellularLocation>
</comment>
<dbReference type="EMBL" id="BAABKN010000005">
    <property type="protein sequence ID" value="GAA4725820.1"/>
    <property type="molecule type" value="Genomic_DNA"/>
</dbReference>
<evidence type="ECO:0000256" key="3">
    <source>
        <dbReference type="ARBA" id="ARBA00022448"/>
    </source>
</evidence>
<dbReference type="RefSeq" id="WP_345525045.1">
    <property type="nucleotide sequence ID" value="NZ_BAABKN010000005.1"/>
</dbReference>
<dbReference type="InterPro" id="IPR038770">
    <property type="entry name" value="Na+/solute_symporter_sf"/>
</dbReference>
<comment type="similarity">
    <text evidence="2">Belongs to the monovalent cation:proton antiporter 2 (CPA2) transporter (TC 2.A.37) family.</text>
</comment>
<protein>
    <recommendedName>
        <fullName evidence="10">Cation/H+ exchanger transmembrane domain-containing protein</fullName>
    </recommendedName>
</protein>
<keyword evidence="4" id="KW-0050">Antiport</keyword>
<evidence type="ECO:0000256" key="6">
    <source>
        <dbReference type="ARBA" id="ARBA00022989"/>
    </source>
</evidence>
<dbReference type="PANTHER" id="PTHR43562:SF1">
    <property type="entry name" value="NA(+)_H(+) ANTIPORTER YJBQ-RELATED"/>
    <property type="match status" value="1"/>
</dbReference>
<dbReference type="Pfam" id="PF00999">
    <property type="entry name" value="Na_H_Exchanger"/>
    <property type="match status" value="1"/>
</dbReference>
<dbReference type="InterPro" id="IPR006153">
    <property type="entry name" value="Cation/H_exchanger_TM"/>
</dbReference>
<feature type="transmembrane region" description="Helical" evidence="9">
    <location>
        <begin position="120"/>
        <end position="139"/>
    </location>
</feature>
<evidence type="ECO:0000259" key="10">
    <source>
        <dbReference type="Pfam" id="PF00999"/>
    </source>
</evidence>
<accession>A0ABP8YEG9</accession>
<keyword evidence="7" id="KW-0406">Ion transport</keyword>
<evidence type="ECO:0000256" key="4">
    <source>
        <dbReference type="ARBA" id="ARBA00022449"/>
    </source>
</evidence>
<evidence type="ECO:0000256" key="1">
    <source>
        <dbReference type="ARBA" id="ARBA00004141"/>
    </source>
</evidence>
<dbReference type="PANTHER" id="PTHR43562">
    <property type="entry name" value="NAPA-TYPE SODIUM/HYDROGEN ANTIPORTER"/>
    <property type="match status" value="1"/>
</dbReference>
<sequence length="179" mass="19257">MRGAQWQTTLRISILLLLGLLVLAGEFGLDVVLGAFLAAAVLRWWAPGDTHALEGKLDAVGYGFFIPVFFVSAGMDIDVHSILESPARLIVFVALLLVVRGLPTLVVYRRDLVVRERIRLMLCVATSLPMIVALTQIGLASKTMRPENAAALVGAGVLSVLLFPLVAILLKSSDPASRQ</sequence>
<dbReference type="Gene3D" id="1.20.1530.20">
    <property type="match status" value="1"/>
</dbReference>
<feature type="transmembrane region" description="Helical" evidence="9">
    <location>
        <begin position="151"/>
        <end position="170"/>
    </location>
</feature>
<evidence type="ECO:0000256" key="2">
    <source>
        <dbReference type="ARBA" id="ARBA00005551"/>
    </source>
</evidence>
<keyword evidence="6 9" id="KW-1133">Transmembrane helix</keyword>
<evidence type="ECO:0000256" key="5">
    <source>
        <dbReference type="ARBA" id="ARBA00022692"/>
    </source>
</evidence>
<evidence type="ECO:0000313" key="11">
    <source>
        <dbReference type="EMBL" id="GAA4725820.1"/>
    </source>
</evidence>
<proteinExistence type="inferred from homology"/>
<gene>
    <name evidence="11" type="ORF">GCM10023350_05630</name>
</gene>
<keyword evidence="12" id="KW-1185">Reference proteome</keyword>
<comment type="caution">
    <text evidence="11">The sequence shown here is derived from an EMBL/GenBank/DDBJ whole genome shotgun (WGS) entry which is preliminary data.</text>
</comment>
<evidence type="ECO:0000313" key="12">
    <source>
        <dbReference type="Proteomes" id="UP001499882"/>
    </source>
</evidence>
<feature type="transmembrane region" description="Helical" evidence="9">
    <location>
        <begin position="12"/>
        <end position="45"/>
    </location>
</feature>
<name>A0ABP8YEG9_9ACTN</name>
<dbReference type="Proteomes" id="UP001499882">
    <property type="component" value="Unassembled WGS sequence"/>
</dbReference>
<reference evidence="12" key="1">
    <citation type="journal article" date="2019" name="Int. J. Syst. Evol. Microbiol.">
        <title>The Global Catalogue of Microorganisms (GCM) 10K type strain sequencing project: providing services to taxonomists for standard genome sequencing and annotation.</title>
        <authorList>
            <consortium name="The Broad Institute Genomics Platform"/>
            <consortium name="The Broad Institute Genome Sequencing Center for Infectious Disease"/>
            <person name="Wu L."/>
            <person name="Ma J."/>
        </authorList>
    </citation>
    <scope>NUCLEOTIDE SEQUENCE [LARGE SCALE GENOMIC DNA]</scope>
    <source>
        <strain evidence="12">JCM 18532</strain>
    </source>
</reference>
<keyword evidence="5 9" id="KW-0812">Transmembrane</keyword>